<evidence type="ECO:0000256" key="4">
    <source>
        <dbReference type="ARBA" id="ARBA00022603"/>
    </source>
</evidence>
<evidence type="ECO:0000256" key="6">
    <source>
        <dbReference type="ARBA" id="ARBA00022691"/>
    </source>
</evidence>
<keyword evidence="5" id="KW-0808">Transferase</keyword>
<dbReference type="PANTHER" id="PTHR12714">
    <property type="entry name" value="PROTEIN-S ISOPRENYLCYSTEINE O-METHYLTRANSFERASE"/>
    <property type="match status" value="1"/>
</dbReference>
<dbReference type="AlphaFoldDB" id="A0A1E4RMD3"/>
<evidence type="ECO:0000256" key="10">
    <source>
        <dbReference type="RuleBase" id="RU362022"/>
    </source>
</evidence>
<keyword evidence="9 10" id="KW-0472">Membrane</keyword>
<feature type="transmembrane region" description="Helical" evidence="10">
    <location>
        <begin position="12"/>
        <end position="31"/>
    </location>
</feature>
<organism evidence="11 12">
    <name type="scientific">Hyphopichia burtonii NRRL Y-1933</name>
    <dbReference type="NCBI Taxonomy" id="984485"/>
    <lineage>
        <taxon>Eukaryota</taxon>
        <taxon>Fungi</taxon>
        <taxon>Dikarya</taxon>
        <taxon>Ascomycota</taxon>
        <taxon>Saccharomycotina</taxon>
        <taxon>Pichiomycetes</taxon>
        <taxon>Debaryomycetaceae</taxon>
        <taxon>Hyphopichia</taxon>
    </lineage>
</organism>
<keyword evidence="7 10" id="KW-0812">Transmembrane</keyword>
<comment type="subcellular location">
    <subcellularLocation>
        <location evidence="10">Endoplasmic reticulum membrane</location>
        <topology evidence="10">Multi-pass membrane protein</topology>
    </subcellularLocation>
    <subcellularLocation>
        <location evidence="1">Membrane</location>
        <topology evidence="1">Multi-pass membrane protein</topology>
    </subcellularLocation>
</comment>
<evidence type="ECO:0000256" key="8">
    <source>
        <dbReference type="ARBA" id="ARBA00022989"/>
    </source>
</evidence>
<feature type="transmembrane region" description="Helical" evidence="10">
    <location>
        <begin position="162"/>
        <end position="184"/>
    </location>
</feature>
<keyword evidence="12" id="KW-1185">Reference proteome</keyword>
<evidence type="ECO:0000256" key="1">
    <source>
        <dbReference type="ARBA" id="ARBA00004141"/>
    </source>
</evidence>
<reference evidence="12" key="1">
    <citation type="submission" date="2016-05" db="EMBL/GenBank/DDBJ databases">
        <title>Comparative genomics of biotechnologically important yeasts.</title>
        <authorList>
            <consortium name="DOE Joint Genome Institute"/>
            <person name="Riley R."/>
            <person name="Haridas S."/>
            <person name="Wolfe K.H."/>
            <person name="Lopes M.R."/>
            <person name="Hittinger C.T."/>
            <person name="Goker M."/>
            <person name="Salamov A."/>
            <person name="Wisecaver J."/>
            <person name="Long T.M."/>
            <person name="Aerts A.L."/>
            <person name="Barry K."/>
            <person name="Choi C."/>
            <person name="Clum A."/>
            <person name="Coughlan A.Y."/>
            <person name="Deshpande S."/>
            <person name="Douglass A.P."/>
            <person name="Hanson S.J."/>
            <person name="Klenk H.-P."/>
            <person name="Labutti K."/>
            <person name="Lapidus A."/>
            <person name="Lindquist E."/>
            <person name="Lipzen A."/>
            <person name="Meier-Kolthoff J.P."/>
            <person name="Ohm R.A."/>
            <person name="Otillar R.P."/>
            <person name="Pangilinan J."/>
            <person name="Peng Y."/>
            <person name="Rokas A."/>
            <person name="Rosa C.A."/>
            <person name="Scheuner C."/>
            <person name="Sibirny A.A."/>
            <person name="Slot J.C."/>
            <person name="Stielow J.B."/>
            <person name="Sun H."/>
            <person name="Kurtzman C.P."/>
            <person name="Blackwell M."/>
            <person name="Grigoriev I.V."/>
            <person name="Jeffries T.W."/>
        </authorList>
    </citation>
    <scope>NUCLEOTIDE SEQUENCE [LARGE SCALE GENOMIC DNA]</scope>
    <source>
        <strain evidence="12">NRRL Y-1933</strain>
    </source>
</reference>
<dbReference type="InterPro" id="IPR007269">
    <property type="entry name" value="ICMT_MeTrfase"/>
</dbReference>
<proteinExistence type="inferred from homology"/>
<evidence type="ECO:0000313" key="12">
    <source>
        <dbReference type="Proteomes" id="UP000095085"/>
    </source>
</evidence>
<evidence type="ECO:0000256" key="2">
    <source>
        <dbReference type="ARBA" id="ARBA00009140"/>
    </source>
</evidence>
<evidence type="ECO:0000256" key="9">
    <source>
        <dbReference type="ARBA" id="ARBA00023136"/>
    </source>
</evidence>
<keyword evidence="8 10" id="KW-1133">Transmembrane helix</keyword>
<dbReference type="Proteomes" id="UP000095085">
    <property type="component" value="Unassembled WGS sequence"/>
</dbReference>
<keyword evidence="10" id="KW-0256">Endoplasmic reticulum</keyword>
<evidence type="ECO:0000256" key="3">
    <source>
        <dbReference type="ARBA" id="ARBA00012151"/>
    </source>
</evidence>
<feature type="transmembrane region" description="Helical" evidence="10">
    <location>
        <begin position="94"/>
        <end position="115"/>
    </location>
</feature>
<evidence type="ECO:0000256" key="5">
    <source>
        <dbReference type="ARBA" id="ARBA00022679"/>
    </source>
</evidence>
<comment type="catalytic activity">
    <reaction evidence="10">
        <text>[protein]-C-terminal S-[(2E,6E)-farnesyl]-L-cysteine + S-adenosyl-L-methionine = [protein]-C-terminal S-[(2E,6E)-farnesyl]-L-cysteine methyl ester + S-adenosyl-L-homocysteine</text>
        <dbReference type="Rhea" id="RHEA:21672"/>
        <dbReference type="Rhea" id="RHEA-COMP:12125"/>
        <dbReference type="Rhea" id="RHEA-COMP:12126"/>
        <dbReference type="ChEBI" id="CHEBI:57856"/>
        <dbReference type="ChEBI" id="CHEBI:59789"/>
        <dbReference type="ChEBI" id="CHEBI:90510"/>
        <dbReference type="ChEBI" id="CHEBI:90511"/>
        <dbReference type="EC" id="2.1.1.100"/>
    </reaction>
</comment>
<dbReference type="RefSeq" id="XP_020077476.1">
    <property type="nucleotide sequence ID" value="XM_020218361.1"/>
</dbReference>
<sequence length="224" mass="26488">MYDANKVDLAKVAHKSVLLGFVGCLSVYGMVNGYCRIGVFVLLLCIFHYMEFLSTYYFNTSQVDDDSFIMEDQDLHMVYIGSLVEYGVRKAIEYYFDIPIDIKVLVVIGLVLTVIGQTTRSLAMYTAKQSFNHYIQREQTSKHQLVTTGVYRYLRHPSYFGFWWWFIGLELWLGNFVILILGGYQLWNFFNKRIEFEEKFLVDFFQNDYITYRQSTKTWIPLIN</sequence>
<dbReference type="GeneID" id="30992911"/>
<keyword evidence="4 10" id="KW-0489">Methyltransferase</keyword>
<dbReference type="EC" id="2.1.1.100" evidence="3 10"/>
<dbReference type="Gene3D" id="1.20.120.1630">
    <property type="match status" value="1"/>
</dbReference>
<dbReference type="STRING" id="984485.A0A1E4RMD3"/>
<dbReference type="GO" id="GO:0004671">
    <property type="term" value="F:protein C-terminal S-isoprenylcysteine carboxyl O-methyltransferase activity"/>
    <property type="evidence" value="ECO:0007669"/>
    <property type="project" value="UniProtKB-EC"/>
</dbReference>
<dbReference type="PROSITE" id="PS51564">
    <property type="entry name" value="SAM_ICMT"/>
    <property type="match status" value="1"/>
</dbReference>
<feature type="transmembrane region" description="Helical" evidence="10">
    <location>
        <begin position="37"/>
        <end position="58"/>
    </location>
</feature>
<dbReference type="OrthoDB" id="422086at2759"/>
<keyword evidence="6 10" id="KW-0949">S-adenosyl-L-methionine</keyword>
<protein>
    <recommendedName>
        <fullName evidence="3 10">Protein-S-isoprenylcysteine O-methyltransferase</fullName>
        <ecNumber evidence="3 10">2.1.1.100</ecNumber>
    </recommendedName>
</protein>
<evidence type="ECO:0000313" key="11">
    <source>
        <dbReference type="EMBL" id="ODV68409.1"/>
    </source>
</evidence>
<dbReference type="PANTHER" id="PTHR12714:SF9">
    <property type="entry name" value="PROTEIN-S-ISOPRENYLCYSTEINE O-METHYLTRANSFERASE"/>
    <property type="match status" value="1"/>
</dbReference>
<comment type="similarity">
    <text evidence="2 10">Belongs to the class VI-like SAM-binding methyltransferase superfamily. Isoprenylcysteine carboxyl methyltransferase family.</text>
</comment>
<dbReference type="Pfam" id="PF04140">
    <property type="entry name" value="ICMT"/>
    <property type="match status" value="1"/>
</dbReference>
<accession>A0A1E4RMD3</accession>
<dbReference type="EMBL" id="KV454539">
    <property type="protein sequence ID" value="ODV68409.1"/>
    <property type="molecule type" value="Genomic_DNA"/>
</dbReference>
<gene>
    <name evidence="11" type="ORF">HYPBUDRAFT_104655</name>
</gene>
<name>A0A1E4RMD3_9ASCO</name>
<dbReference type="GO" id="GO:0032259">
    <property type="term" value="P:methylation"/>
    <property type="evidence" value="ECO:0007669"/>
    <property type="project" value="UniProtKB-KW"/>
</dbReference>
<dbReference type="GO" id="GO:0005789">
    <property type="term" value="C:endoplasmic reticulum membrane"/>
    <property type="evidence" value="ECO:0007669"/>
    <property type="project" value="UniProtKB-SubCell"/>
</dbReference>
<evidence type="ECO:0000256" key="7">
    <source>
        <dbReference type="ARBA" id="ARBA00022692"/>
    </source>
</evidence>
<dbReference type="InterPro" id="IPR025770">
    <property type="entry name" value="PPMT_MeTrfase"/>
</dbReference>